<reference evidence="1 2" key="1">
    <citation type="submission" date="2021-01" db="EMBL/GenBank/DDBJ databases">
        <title>Whole genome shotgun sequence of Planobispora siamensis NBRC 107568.</title>
        <authorList>
            <person name="Komaki H."/>
            <person name="Tamura T."/>
        </authorList>
    </citation>
    <scope>NUCLEOTIDE SEQUENCE [LARGE SCALE GENOMIC DNA]</scope>
    <source>
        <strain evidence="1 2">NBRC 107568</strain>
    </source>
</reference>
<dbReference type="PIRSF" id="PIRSF012608">
    <property type="entry name" value="UCP012608"/>
    <property type="match status" value="1"/>
</dbReference>
<accession>A0A8J3SRP9</accession>
<dbReference type="EMBL" id="BOOJ01000078">
    <property type="protein sequence ID" value="GIH97179.1"/>
    <property type="molecule type" value="Genomic_DNA"/>
</dbReference>
<comment type="caution">
    <text evidence="1">The sequence shown here is derived from an EMBL/GenBank/DDBJ whole genome shotgun (WGS) entry which is preliminary data.</text>
</comment>
<evidence type="ECO:0008006" key="3">
    <source>
        <dbReference type="Google" id="ProtNLM"/>
    </source>
</evidence>
<proteinExistence type="predicted"/>
<dbReference type="Proteomes" id="UP000619788">
    <property type="component" value="Unassembled WGS sequence"/>
</dbReference>
<organism evidence="1 2">
    <name type="scientific">Planobispora siamensis</name>
    <dbReference type="NCBI Taxonomy" id="936338"/>
    <lineage>
        <taxon>Bacteria</taxon>
        <taxon>Bacillati</taxon>
        <taxon>Actinomycetota</taxon>
        <taxon>Actinomycetes</taxon>
        <taxon>Streptosporangiales</taxon>
        <taxon>Streptosporangiaceae</taxon>
        <taxon>Planobispora</taxon>
    </lineage>
</organism>
<evidence type="ECO:0000313" key="1">
    <source>
        <dbReference type="EMBL" id="GIH97179.1"/>
    </source>
</evidence>
<sequence length="365" mass="39256">MGESALRERAAVMVERQAKACAALGSPLYAALLGRVAQDVRDGGPCAEALAGYENAPEDDVVALRLLGGVHALALAGRAPGLAAHYPSTGGTFDPERPDACWPAFREAVADELEWVRDWMTRPPQTNEVGRASLLITGLLAAARAVPLPVRLFELGSSAGLNLRADHFRYVSDDFSWGPADSEVVLEDLWREAPPRWLVKTAQDHPALTVLERRGCDPTPLDPLSPEGRLILRAYVWPDQSHRAARLDGALRLAARVPAEVGALGAADFLSGVRLEPGTLTVVWHSIMSQYVPADEWARVEGELERLAADSTPDAGFAHISFEPRGVGEQHRFSLTVRLAGAEELTLAAAHPHGLPAYEIPPTAP</sequence>
<dbReference type="Pfam" id="PF10094">
    <property type="entry name" value="DUF2332"/>
    <property type="match status" value="1"/>
</dbReference>
<protein>
    <recommendedName>
        <fullName evidence="3">DUF2332 domain-containing protein</fullName>
    </recommendedName>
</protein>
<dbReference type="AlphaFoldDB" id="A0A8J3SRP9"/>
<evidence type="ECO:0000313" key="2">
    <source>
        <dbReference type="Proteomes" id="UP000619788"/>
    </source>
</evidence>
<gene>
    <name evidence="1" type="ORF">Psi01_78090</name>
</gene>
<name>A0A8J3SRP9_9ACTN</name>
<keyword evidence="2" id="KW-1185">Reference proteome</keyword>
<dbReference type="InterPro" id="IPR011200">
    <property type="entry name" value="UCP012608"/>
</dbReference>